<dbReference type="CDD" id="cd22971">
    <property type="entry name" value="DD_RIIAD1"/>
    <property type="match status" value="1"/>
</dbReference>
<organism evidence="2 3">
    <name type="scientific">Dimorphilus gyrociliatus</name>
    <dbReference type="NCBI Taxonomy" id="2664684"/>
    <lineage>
        <taxon>Eukaryota</taxon>
        <taxon>Metazoa</taxon>
        <taxon>Spiralia</taxon>
        <taxon>Lophotrochozoa</taxon>
        <taxon>Annelida</taxon>
        <taxon>Polychaeta</taxon>
        <taxon>Polychaeta incertae sedis</taxon>
        <taxon>Dinophilidae</taxon>
        <taxon>Dimorphilus</taxon>
    </lineage>
</organism>
<dbReference type="OrthoDB" id="10249338at2759"/>
<feature type="compositionally biased region" description="Basic and acidic residues" evidence="1">
    <location>
        <begin position="1"/>
        <end position="13"/>
    </location>
</feature>
<comment type="caution">
    <text evidence="2">The sequence shown here is derived from an EMBL/GenBank/DDBJ whole genome shotgun (WGS) entry which is preliminary data.</text>
</comment>
<dbReference type="SUPFAM" id="SSF47391">
    <property type="entry name" value="Dimerization-anchoring domain of cAMP-dependent PK regulatory subunit"/>
    <property type="match status" value="1"/>
</dbReference>
<gene>
    <name evidence="2" type="ORF">DGYR_LOCUS11909</name>
</gene>
<protein>
    <submittedName>
        <fullName evidence="2">DgyrCDS12645</fullName>
    </submittedName>
</protein>
<evidence type="ECO:0000313" key="3">
    <source>
        <dbReference type="Proteomes" id="UP000549394"/>
    </source>
</evidence>
<reference evidence="2 3" key="1">
    <citation type="submission" date="2020-08" db="EMBL/GenBank/DDBJ databases">
        <authorList>
            <person name="Hejnol A."/>
        </authorList>
    </citation>
    <scope>NUCLEOTIDE SEQUENCE [LARGE SCALE GENOMIC DNA]</scope>
</reference>
<proteinExistence type="predicted"/>
<evidence type="ECO:0000256" key="1">
    <source>
        <dbReference type="SAM" id="MobiDB-lite"/>
    </source>
</evidence>
<dbReference type="EMBL" id="CAJFCJ010000020">
    <property type="protein sequence ID" value="CAD5124356.1"/>
    <property type="molecule type" value="Genomic_DNA"/>
</dbReference>
<dbReference type="PANTHER" id="PTHR15505:SF4">
    <property type="entry name" value="RIIA DOMAIN-CONTAINING PROTEIN 1"/>
    <property type="match status" value="1"/>
</dbReference>
<feature type="region of interest" description="Disordered" evidence="1">
    <location>
        <begin position="1"/>
        <end position="24"/>
    </location>
</feature>
<dbReference type="PANTHER" id="PTHR15505">
    <property type="entry name" value="RIIA DOMAIN-CONTAINING PROTEIN 1"/>
    <property type="match status" value="1"/>
</dbReference>
<name>A0A7I8W740_9ANNE</name>
<accession>A0A7I8W740</accession>
<dbReference type="AlphaFoldDB" id="A0A7I8W740"/>
<dbReference type="InterPro" id="IPR059162">
    <property type="entry name" value="RIIAD1"/>
</dbReference>
<sequence length="118" mass="13978">MEKDKVLEQRPLHDPPQGMEPYDMKTTSDLGALSDDQQAKLNKFKMKTRLENEKYLRQHPEVECLVAGFLGDIFLKRPDNVRDFAANYFTDKDLPNKIETMLEERQQQIRQNRVLRKL</sequence>
<dbReference type="Proteomes" id="UP000549394">
    <property type="component" value="Unassembled WGS sequence"/>
</dbReference>
<evidence type="ECO:0000313" key="2">
    <source>
        <dbReference type="EMBL" id="CAD5124356.1"/>
    </source>
</evidence>
<keyword evidence="3" id="KW-1185">Reference proteome</keyword>